<comment type="similarity">
    <text evidence="4 14 17">Belongs to the phosphoglycerate kinase family.</text>
</comment>
<name>A0A809RWQ4_9BACT</name>
<evidence type="ECO:0000256" key="16">
    <source>
        <dbReference type="PIRSR" id="PIRSR000724-2"/>
    </source>
</evidence>
<feature type="binding site" evidence="14">
    <location>
        <position position="38"/>
    </location>
    <ligand>
        <name>substrate</name>
    </ligand>
</feature>
<feature type="binding site" evidence="15">
    <location>
        <position position="153"/>
    </location>
    <ligand>
        <name>(2R)-3-phosphoglycerate</name>
        <dbReference type="ChEBI" id="CHEBI:58272"/>
    </ligand>
</feature>
<feature type="binding site" evidence="14 16">
    <location>
        <position position="203"/>
    </location>
    <ligand>
        <name>ATP</name>
        <dbReference type="ChEBI" id="CHEBI:30616"/>
    </ligand>
</feature>
<feature type="binding site" evidence="14 15">
    <location>
        <begin position="61"/>
        <end position="64"/>
    </location>
    <ligand>
        <name>substrate</name>
    </ligand>
</feature>
<feature type="binding site" evidence="15">
    <location>
        <position position="120"/>
    </location>
    <ligand>
        <name>(2R)-3-phosphoglycerate</name>
        <dbReference type="ChEBI" id="CHEBI:58272"/>
    </ligand>
</feature>
<dbReference type="GO" id="GO:0043531">
    <property type="term" value="F:ADP binding"/>
    <property type="evidence" value="ECO:0007669"/>
    <property type="project" value="TreeGrafter"/>
</dbReference>
<comment type="catalytic activity">
    <reaction evidence="1 14 17">
        <text>(2R)-3-phosphoglycerate + ATP = (2R)-3-phospho-glyceroyl phosphate + ADP</text>
        <dbReference type="Rhea" id="RHEA:14801"/>
        <dbReference type="ChEBI" id="CHEBI:30616"/>
        <dbReference type="ChEBI" id="CHEBI:57604"/>
        <dbReference type="ChEBI" id="CHEBI:58272"/>
        <dbReference type="ChEBI" id="CHEBI:456216"/>
        <dbReference type="EC" id="2.7.2.3"/>
    </reaction>
</comment>
<dbReference type="PANTHER" id="PTHR11406:SF23">
    <property type="entry name" value="PHOSPHOGLYCERATE KINASE 1, CHLOROPLASTIC-RELATED"/>
    <property type="match status" value="1"/>
</dbReference>
<evidence type="ECO:0000256" key="10">
    <source>
        <dbReference type="ARBA" id="ARBA00022741"/>
    </source>
</evidence>
<proteinExistence type="inferred from homology"/>
<dbReference type="GO" id="GO:0006094">
    <property type="term" value="P:gluconeogenesis"/>
    <property type="evidence" value="ECO:0007669"/>
    <property type="project" value="TreeGrafter"/>
</dbReference>
<evidence type="ECO:0000256" key="3">
    <source>
        <dbReference type="ARBA" id="ARBA00004838"/>
    </source>
</evidence>
<dbReference type="PRINTS" id="PR00477">
    <property type="entry name" value="PHGLYCKINASE"/>
</dbReference>
<dbReference type="PIRSF" id="PIRSF000724">
    <property type="entry name" value="Pgk"/>
    <property type="match status" value="1"/>
</dbReference>
<evidence type="ECO:0000313" key="18">
    <source>
        <dbReference type="EMBL" id="BBO24312.1"/>
    </source>
</evidence>
<dbReference type="EMBL" id="AP021858">
    <property type="protein sequence ID" value="BBO24312.1"/>
    <property type="molecule type" value="Genomic_DNA"/>
</dbReference>
<evidence type="ECO:0000256" key="5">
    <source>
        <dbReference type="ARBA" id="ARBA00011245"/>
    </source>
</evidence>
<evidence type="ECO:0000256" key="11">
    <source>
        <dbReference type="ARBA" id="ARBA00022777"/>
    </source>
</evidence>
<feature type="binding site" evidence="14 16">
    <location>
        <begin position="348"/>
        <end position="351"/>
    </location>
    <ligand>
        <name>ATP</name>
        <dbReference type="ChEBI" id="CHEBI:30616"/>
    </ligand>
</feature>
<feature type="binding site" evidence="15">
    <location>
        <position position="38"/>
    </location>
    <ligand>
        <name>(2R)-3-phosphoglycerate</name>
        <dbReference type="ChEBI" id="CHEBI:58272"/>
    </ligand>
</feature>
<keyword evidence="12 14" id="KW-0067">ATP-binding</keyword>
<evidence type="ECO:0000256" key="12">
    <source>
        <dbReference type="ARBA" id="ARBA00022840"/>
    </source>
</evidence>
<feature type="binding site" evidence="14 15">
    <location>
        <begin position="23"/>
        <end position="25"/>
    </location>
    <ligand>
        <name>substrate</name>
    </ligand>
</feature>
<evidence type="ECO:0000256" key="1">
    <source>
        <dbReference type="ARBA" id="ARBA00000642"/>
    </source>
</evidence>
<feature type="binding site" evidence="14">
    <location>
        <position position="120"/>
    </location>
    <ligand>
        <name>substrate</name>
    </ligand>
</feature>
<evidence type="ECO:0000256" key="14">
    <source>
        <dbReference type="HAMAP-Rule" id="MF_00145"/>
    </source>
</evidence>
<evidence type="ECO:0000313" key="19">
    <source>
        <dbReference type="Proteomes" id="UP000662873"/>
    </source>
</evidence>
<evidence type="ECO:0000256" key="7">
    <source>
        <dbReference type="ARBA" id="ARBA00016471"/>
    </source>
</evidence>
<reference evidence="18" key="1">
    <citation type="journal article" name="DNA Res.">
        <title>The physiological potential of anammox bacteria as revealed by their core genome structure.</title>
        <authorList>
            <person name="Okubo T."/>
            <person name="Toyoda A."/>
            <person name="Fukuhara K."/>
            <person name="Uchiyama I."/>
            <person name="Harigaya Y."/>
            <person name="Kuroiwa M."/>
            <person name="Suzuki T."/>
            <person name="Murakami Y."/>
            <person name="Suwa Y."/>
            <person name="Takami H."/>
        </authorList>
    </citation>
    <scope>NUCLEOTIDE SEQUENCE</scope>
    <source>
        <strain evidence="18">317325-2</strain>
    </source>
</reference>
<dbReference type="KEGG" id="npy:NPRO_19070"/>
<dbReference type="GO" id="GO:0004618">
    <property type="term" value="F:phosphoglycerate kinase activity"/>
    <property type="evidence" value="ECO:0007669"/>
    <property type="project" value="UniProtKB-UniRule"/>
</dbReference>
<dbReference type="GO" id="GO:0006096">
    <property type="term" value="P:glycolytic process"/>
    <property type="evidence" value="ECO:0007669"/>
    <property type="project" value="UniProtKB-UniRule"/>
</dbReference>
<dbReference type="InterPro" id="IPR001576">
    <property type="entry name" value="Phosphoglycerate_kinase"/>
</dbReference>
<dbReference type="CDD" id="cd00318">
    <property type="entry name" value="Phosphoglycerate_kinase"/>
    <property type="match status" value="1"/>
</dbReference>
<comment type="subcellular location">
    <subcellularLocation>
        <location evidence="2 14">Cytoplasm</location>
    </subcellularLocation>
</comment>
<feature type="binding site" evidence="14">
    <location>
        <position position="291"/>
    </location>
    <ligand>
        <name>ATP</name>
        <dbReference type="ChEBI" id="CHEBI:30616"/>
    </ligand>
</feature>
<gene>
    <name evidence="14" type="primary">pgk</name>
    <name evidence="18" type="ORF">NPRO_19070</name>
</gene>
<comment type="subunit">
    <text evidence="5 14">Monomer.</text>
</comment>
<dbReference type="InterPro" id="IPR015911">
    <property type="entry name" value="Phosphoglycerate_kinase_CS"/>
</dbReference>
<keyword evidence="11 14" id="KW-0418">Kinase</keyword>
<dbReference type="Proteomes" id="UP000662873">
    <property type="component" value="Chromosome"/>
</dbReference>
<dbReference type="GO" id="GO:0005829">
    <property type="term" value="C:cytosol"/>
    <property type="evidence" value="ECO:0007669"/>
    <property type="project" value="TreeGrafter"/>
</dbReference>
<feature type="binding site" evidence="14">
    <location>
        <position position="153"/>
    </location>
    <ligand>
        <name>substrate</name>
    </ligand>
</feature>
<sequence length="392" mass="41472">MPFQKKTVRDVEVTGKRVFVRCDFNVPLEDGEITDDRRIRSALPTIRYLLESGASVIAASHFGRPKGAPNPKYSLGPIAKRLSELLERPVELLPDCVGNQVESAASALRPGEIVLLENLRFHPEEEANDPTFAKSLAGLAEVYVNDAFGTAHRAHASTEGIARYLPAVAGFLMEKEIEFLGAMLESPSRPFVAILGGAKVSDKILVIESLLGKVDQLLLGGGMAFTFLKAKGYEIGRSLLDEANLEFAKGVIQRAGDRLVLPTDVVVAPEITAEAPATVVSADSIPPDQFGLDLGPESARAFADLASDAATVLWNGPMGVFELEPFAEGTRSVAKGMASCKGVTIVGGGDSAAAIEAFGYADKVSHVSTGGGASLEFLEGKELPGVAVLLDR</sequence>
<feature type="binding site" evidence="14 16">
    <location>
        <position position="322"/>
    </location>
    <ligand>
        <name>ATP</name>
        <dbReference type="ChEBI" id="CHEBI:30616"/>
    </ligand>
</feature>
<organism evidence="18 19">
    <name type="scientific">Candidatus Nitrosymbiomonas proteolyticus</name>
    <dbReference type="NCBI Taxonomy" id="2608984"/>
    <lineage>
        <taxon>Bacteria</taxon>
        <taxon>Bacillati</taxon>
        <taxon>Armatimonadota</taxon>
        <taxon>Armatimonadota incertae sedis</taxon>
        <taxon>Candidatus Nitrosymbiomonas</taxon>
    </lineage>
</organism>
<dbReference type="EC" id="2.7.2.3" evidence="6 14"/>
<evidence type="ECO:0000256" key="6">
    <source>
        <dbReference type="ARBA" id="ARBA00013061"/>
    </source>
</evidence>
<keyword evidence="13 14" id="KW-0324">Glycolysis</keyword>
<dbReference type="PROSITE" id="PS00111">
    <property type="entry name" value="PGLYCERATE_KINASE"/>
    <property type="match status" value="1"/>
</dbReference>
<keyword evidence="8 14" id="KW-0963">Cytoplasm</keyword>
<keyword evidence="10 14" id="KW-0547">Nucleotide-binding</keyword>
<dbReference type="PANTHER" id="PTHR11406">
    <property type="entry name" value="PHOSPHOGLYCERATE KINASE"/>
    <property type="match status" value="1"/>
</dbReference>
<comment type="pathway">
    <text evidence="3 14">Carbohydrate degradation; glycolysis; pyruvate from D-glyceraldehyde 3-phosphate: step 2/5.</text>
</comment>
<dbReference type="FunFam" id="3.40.50.1260:FF:000002">
    <property type="entry name" value="Phosphoglycerate kinase"/>
    <property type="match status" value="1"/>
</dbReference>
<evidence type="ECO:0000256" key="15">
    <source>
        <dbReference type="PIRSR" id="PIRSR000724-1"/>
    </source>
</evidence>
<evidence type="ECO:0000256" key="2">
    <source>
        <dbReference type="ARBA" id="ARBA00004496"/>
    </source>
</evidence>
<dbReference type="AlphaFoldDB" id="A0A809RWQ4"/>
<accession>A0A809RWQ4</accession>
<dbReference type="SUPFAM" id="SSF53748">
    <property type="entry name" value="Phosphoglycerate kinase"/>
    <property type="match status" value="1"/>
</dbReference>
<dbReference type="Pfam" id="PF00162">
    <property type="entry name" value="PGK"/>
    <property type="match status" value="1"/>
</dbReference>
<evidence type="ECO:0000256" key="13">
    <source>
        <dbReference type="ARBA" id="ARBA00023152"/>
    </source>
</evidence>
<dbReference type="UniPathway" id="UPA00109">
    <property type="reaction ID" value="UER00185"/>
</dbReference>
<evidence type="ECO:0000256" key="8">
    <source>
        <dbReference type="ARBA" id="ARBA00022490"/>
    </source>
</evidence>
<dbReference type="InterPro" id="IPR015824">
    <property type="entry name" value="Phosphoglycerate_kinase_N"/>
</dbReference>
<dbReference type="GO" id="GO:0005524">
    <property type="term" value="F:ATP binding"/>
    <property type="evidence" value="ECO:0007669"/>
    <property type="project" value="UniProtKB-KW"/>
</dbReference>
<evidence type="ECO:0000256" key="17">
    <source>
        <dbReference type="RuleBase" id="RU000532"/>
    </source>
</evidence>
<dbReference type="Gene3D" id="3.40.50.1260">
    <property type="entry name" value="Phosphoglycerate kinase, N-terminal domain"/>
    <property type="match status" value="2"/>
</dbReference>
<dbReference type="HAMAP" id="MF_00145">
    <property type="entry name" value="Phosphoglyc_kinase"/>
    <property type="match status" value="1"/>
</dbReference>
<protein>
    <recommendedName>
        <fullName evidence="7 14">Phosphoglycerate kinase</fullName>
        <ecNumber evidence="6 14">2.7.2.3</ecNumber>
    </recommendedName>
</protein>
<evidence type="ECO:0000256" key="4">
    <source>
        <dbReference type="ARBA" id="ARBA00008982"/>
    </source>
</evidence>
<evidence type="ECO:0000256" key="9">
    <source>
        <dbReference type="ARBA" id="ARBA00022679"/>
    </source>
</evidence>
<dbReference type="InterPro" id="IPR036043">
    <property type="entry name" value="Phosphoglycerate_kinase_sf"/>
</dbReference>
<keyword evidence="9 14" id="KW-0808">Transferase</keyword>
<dbReference type="FunFam" id="3.40.50.1260:FF:000007">
    <property type="entry name" value="Phosphoglycerate kinase"/>
    <property type="match status" value="1"/>
</dbReference>